<gene>
    <name evidence="1" type="ORF">SAMN05216386_0724</name>
</gene>
<dbReference type="AlphaFoldDB" id="A0A1I4YJ14"/>
<reference evidence="2" key="1">
    <citation type="submission" date="2016-10" db="EMBL/GenBank/DDBJ databases">
        <authorList>
            <person name="Varghese N."/>
        </authorList>
    </citation>
    <scope>NUCLEOTIDE SEQUENCE [LARGE SCALE GENOMIC DNA]</scope>
    <source>
        <strain evidence="2">Nsp8</strain>
    </source>
</reference>
<organism evidence="1 2">
    <name type="scientific">Nitrosospira briensis</name>
    <dbReference type="NCBI Taxonomy" id="35799"/>
    <lineage>
        <taxon>Bacteria</taxon>
        <taxon>Pseudomonadati</taxon>
        <taxon>Pseudomonadota</taxon>
        <taxon>Betaproteobacteria</taxon>
        <taxon>Nitrosomonadales</taxon>
        <taxon>Nitrosomonadaceae</taxon>
        <taxon>Nitrosospira</taxon>
    </lineage>
</organism>
<dbReference type="RefSeq" id="WP_074794721.1">
    <property type="nucleotide sequence ID" value="NZ_FOVJ01000001.1"/>
</dbReference>
<accession>A0A1I4YJ14</accession>
<dbReference type="InterPro" id="IPR036188">
    <property type="entry name" value="FAD/NAD-bd_sf"/>
</dbReference>
<dbReference type="EMBL" id="FOVJ01000001">
    <property type="protein sequence ID" value="SFN38012.1"/>
    <property type="molecule type" value="Genomic_DNA"/>
</dbReference>
<protein>
    <submittedName>
        <fullName evidence="1">15-cis-phytoene desaturase</fullName>
    </submittedName>
</protein>
<evidence type="ECO:0000313" key="1">
    <source>
        <dbReference type="EMBL" id="SFN38012.1"/>
    </source>
</evidence>
<evidence type="ECO:0000313" key="2">
    <source>
        <dbReference type="Proteomes" id="UP000183107"/>
    </source>
</evidence>
<dbReference type="Pfam" id="PF13450">
    <property type="entry name" value="NAD_binding_8"/>
    <property type="match status" value="1"/>
</dbReference>
<sequence length="86" mass="9551">MLRQSSRNIPRRSTCFHYAQPKTIIIGSSLAGLVAGLELARRGFEVVLQKASPYLGGRTASWNMEGMDVESGLHRVLGFTQLFPSW</sequence>
<proteinExistence type="predicted"/>
<dbReference type="OrthoDB" id="9814556at2"/>
<keyword evidence="2" id="KW-1185">Reference proteome</keyword>
<dbReference type="Proteomes" id="UP000183107">
    <property type="component" value="Unassembled WGS sequence"/>
</dbReference>
<dbReference type="Gene3D" id="3.50.50.60">
    <property type="entry name" value="FAD/NAD(P)-binding domain"/>
    <property type="match status" value="1"/>
</dbReference>
<dbReference type="SUPFAM" id="SSF51905">
    <property type="entry name" value="FAD/NAD(P)-binding domain"/>
    <property type="match status" value="1"/>
</dbReference>
<name>A0A1I4YJ14_9PROT</name>